<organism evidence="2 3">
    <name type="scientific">Theileria annulata</name>
    <dbReference type="NCBI Taxonomy" id="5874"/>
    <lineage>
        <taxon>Eukaryota</taxon>
        <taxon>Sar</taxon>
        <taxon>Alveolata</taxon>
        <taxon>Apicomplexa</taxon>
        <taxon>Aconoidasida</taxon>
        <taxon>Piroplasmida</taxon>
        <taxon>Theileriidae</taxon>
        <taxon>Theileria</taxon>
    </lineage>
</organism>
<dbReference type="SUPFAM" id="SSF47473">
    <property type="entry name" value="EF-hand"/>
    <property type="match status" value="1"/>
</dbReference>
<comment type="similarity">
    <text evidence="1">Belongs to the TPPP family.</text>
</comment>
<evidence type="ECO:0000313" key="3">
    <source>
        <dbReference type="Proteomes" id="UP000001950"/>
    </source>
</evidence>
<protein>
    <submittedName>
        <fullName evidence="2">Vesicular cargo protein, putative</fullName>
    </submittedName>
</protein>
<dbReference type="Gene3D" id="1.10.238.10">
    <property type="entry name" value="EF-hand"/>
    <property type="match status" value="1"/>
</dbReference>
<dbReference type="PANTHER" id="PTHR12932:SF9">
    <property type="entry name" value="TUBULIN POLYMERIZATION-PROMOTING PROTEIN HOMOLOG"/>
    <property type="match status" value="1"/>
</dbReference>
<dbReference type="AlphaFoldDB" id="Q4UIC0"/>
<dbReference type="GO" id="GO:0015631">
    <property type="term" value="F:tubulin binding"/>
    <property type="evidence" value="ECO:0007669"/>
    <property type="project" value="InterPro"/>
</dbReference>
<keyword evidence="3" id="KW-1185">Reference proteome</keyword>
<dbReference type="RefSeq" id="XP_953847.1">
    <property type="nucleotide sequence ID" value="XM_948754.1"/>
</dbReference>
<dbReference type="KEGG" id="tan:TA06445"/>
<dbReference type="GeneID" id="3864528"/>
<dbReference type="GO" id="GO:0005874">
    <property type="term" value="C:microtubule"/>
    <property type="evidence" value="ECO:0007669"/>
    <property type="project" value="TreeGrafter"/>
</dbReference>
<dbReference type="Pfam" id="PF05517">
    <property type="entry name" value="p25-alpha"/>
    <property type="match status" value="1"/>
</dbReference>
<dbReference type="GO" id="GO:0001578">
    <property type="term" value="P:microtubule bundle formation"/>
    <property type="evidence" value="ECO:0007669"/>
    <property type="project" value="TreeGrafter"/>
</dbReference>
<sequence>MEISKVFDNYKDQNNVLKGRMFIKMFKDANLISSSSETNNLDLIFTKYKSKFSGINYDQFLKSLKDVSKVLNMEPSELELKLKRTNGPIYKGTETQPVRLYDDKSLYTGVHLHGGPRIIDK</sequence>
<evidence type="ECO:0000256" key="1">
    <source>
        <dbReference type="ARBA" id="ARBA00010994"/>
    </source>
</evidence>
<dbReference type="OrthoDB" id="548799at2759"/>
<dbReference type="EMBL" id="CR940347">
    <property type="protein sequence ID" value="CAI73169.1"/>
    <property type="molecule type" value="Genomic_DNA"/>
</dbReference>
<dbReference type="InterPro" id="IPR008907">
    <property type="entry name" value="TPP/p25"/>
</dbReference>
<name>Q4UIC0_THEAN</name>
<dbReference type="GO" id="GO:0046785">
    <property type="term" value="P:microtubule polymerization"/>
    <property type="evidence" value="ECO:0007669"/>
    <property type="project" value="InterPro"/>
</dbReference>
<dbReference type="PANTHER" id="PTHR12932">
    <property type="entry name" value="P25 ALPHA-RELATED"/>
    <property type="match status" value="1"/>
</dbReference>
<dbReference type="InterPro" id="IPR011992">
    <property type="entry name" value="EF-hand-dom_pair"/>
</dbReference>
<dbReference type="eggNOG" id="ENOG502S930">
    <property type="taxonomic scope" value="Eukaryota"/>
</dbReference>
<evidence type="ECO:0000313" key="2">
    <source>
        <dbReference type="EMBL" id="CAI73169.1"/>
    </source>
</evidence>
<dbReference type="OMA" id="RTFVKVC"/>
<dbReference type="InParanoid" id="Q4UIC0"/>
<reference evidence="2 3" key="1">
    <citation type="journal article" date="2005" name="Science">
        <title>Genome of the host-cell transforming parasite Theileria annulata compared with T. parva.</title>
        <authorList>
            <person name="Pain A."/>
            <person name="Renauld H."/>
            <person name="Berriman M."/>
            <person name="Murphy L."/>
            <person name="Yeats C.A."/>
            <person name="Weir W."/>
            <person name="Kerhornou A."/>
            <person name="Aslett M."/>
            <person name="Bishop R."/>
            <person name="Bouchier C."/>
            <person name="Cochet M."/>
            <person name="Coulson R.M.R."/>
            <person name="Cronin A."/>
            <person name="de Villiers E.P."/>
            <person name="Fraser A."/>
            <person name="Fosker N."/>
            <person name="Gardner M."/>
            <person name="Goble A."/>
            <person name="Griffiths-Jones S."/>
            <person name="Harris D.E."/>
            <person name="Katzer F."/>
            <person name="Larke N."/>
            <person name="Lord A."/>
            <person name="Maser P."/>
            <person name="McKellar S."/>
            <person name="Mooney P."/>
            <person name="Morton F."/>
            <person name="Nene V."/>
            <person name="O'Neil S."/>
            <person name="Price C."/>
            <person name="Quail M.A."/>
            <person name="Rabbinowitsch E."/>
            <person name="Rawlings N.D."/>
            <person name="Rutter S."/>
            <person name="Saunders D."/>
            <person name="Seeger K."/>
            <person name="Shah T."/>
            <person name="Squares R."/>
            <person name="Squares S."/>
            <person name="Tivey A."/>
            <person name="Walker A.R."/>
            <person name="Woodward J."/>
            <person name="Dobbelaere D.A.E."/>
            <person name="Langsley G."/>
            <person name="Rajandream M.A."/>
            <person name="McKeever D."/>
            <person name="Shiels B."/>
            <person name="Tait A."/>
            <person name="Barrell B.G."/>
            <person name="Hall N."/>
        </authorList>
    </citation>
    <scope>NUCLEOTIDE SEQUENCE [LARGE SCALE GENOMIC DNA]</scope>
    <source>
        <strain evidence="3">Ankara</strain>
    </source>
</reference>
<gene>
    <name evidence="2" type="ORF">TA06445</name>
</gene>
<dbReference type="GO" id="GO:0032273">
    <property type="term" value="P:positive regulation of protein polymerization"/>
    <property type="evidence" value="ECO:0007669"/>
    <property type="project" value="TreeGrafter"/>
</dbReference>
<proteinExistence type="inferred from homology"/>
<dbReference type="VEuPathDB" id="PiroplasmaDB:TA06445"/>
<accession>Q4UIC0</accession>
<dbReference type="Proteomes" id="UP000001950">
    <property type="component" value="Chromosome 1"/>
</dbReference>